<feature type="compositionally biased region" description="Low complexity" evidence="1">
    <location>
        <begin position="357"/>
        <end position="368"/>
    </location>
</feature>
<feature type="compositionally biased region" description="Pro residues" evidence="1">
    <location>
        <begin position="274"/>
        <end position="283"/>
    </location>
</feature>
<feature type="compositionally biased region" description="Basic and acidic residues" evidence="1">
    <location>
        <begin position="207"/>
        <end position="223"/>
    </location>
</feature>
<dbReference type="Proteomes" id="UP000777482">
    <property type="component" value="Unassembled WGS sequence"/>
</dbReference>
<feature type="compositionally biased region" description="Low complexity" evidence="1">
    <location>
        <begin position="607"/>
        <end position="627"/>
    </location>
</feature>
<sequence length="910" mass="93223">MEAEQAAVPPATTIRLPPPAPPPLPPPQLTAGPLTAISEDTEPRRSPSEHSSATPTLPENGAQHGQMQTDAADPNVDQLEDAAAAAAASAAETKRADDLDATAAATTLAHVAAAAAQAAQSASASPSTSNGNTPDGSTVAFDPAAPNAVNGLPSPLPANYDKGRARPISLKTDVIKSRNRSKGKSSSKDRGPKAAAVAAATSSPRGTSKERSESMTRSGDGRKSAPGGSGAGEDDSSMAEGRSKPFADGALAESDGRKARKVMPAPGGMSPYGMPFPPYPYPYGYPHAPHPHAHSPYPPSAARSRSSDPARRAQSLDARQRPIGSNPPSADGSPAPPSSTAGPGPVPPMPPYPYPGFHPGAPTPEGYPGYPPFYPYGPAPTGFAPGQPPPHYPYPAPPFPHAAALAHAAQAALAQRAGSADSRARSPATTIVDSNPASRSNSRPGSRRGSASPPHPAPPTIPPMPFLPNGLPQSWYPHPNPNYHLHQPHTQSPLAVGARSTTAPSSRAPSGPGSPAQGVKAIPHVLGMLPPYAFAGSSGQNSKASSAANSSDEASRQSTVVPTPPIMTAAATASSSGQPTSEASTSAAARLNNAPGILPPQARERGASVVSSPSPSASGSSEGVRSPEPVARANGSASSWSLATGTAPTATPEERRGRPEKRFDDFGGLGKGKGRVEATMDDLDEIDELEEDGASIASNGTSRQRMVGVETGLHELRVSGALAAPGVPSSVGSASPATTRATDSPRGSSLRRGGPGGSSRSRPRARAEPERGRSRGPLGGPSVRSTSSTSRARPAGPGSSTSSSGASGREKAEAIAKAELQQRDWPADAVAEVQRLRNKISELTFLNGLMQSRLGQLEGPGRVPRHVMTSLTAETPRPDPDEMLYDEEEEDQEMQRPEQQSEQETAARAF</sequence>
<protein>
    <submittedName>
        <fullName evidence="2">Uncharacterized protein</fullName>
    </submittedName>
</protein>
<feature type="compositionally biased region" description="Acidic residues" evidence="1">
    <location>
        <begin position="881"/>
        <end position="892"/>
    </location>
</feature>
<evidence type="ECO:0000256" key="1">
    <source>
        <dbReference type="SAM" id="MobiDB-lite"/>
    </source>
</evidence>
<feature type="compositionally biased region" description="Pro residues" evidence="1">
    <location>
        <begin position="453"/>
        <end position="466"/>
    </location>
</feature>
<feature type="compositionally biased region" description="Pro residues" evidence="1">
    <location>
        <begin position="16"/>
        <end position="28"/>
    </location>
</feature>
<accession>A0A9P6W6U8</accession>
<dbReference type="OrthoDB" id="515401at2759"/>
<keyword evidence="3" id="KW-1185">Reference proteome</keyword>
<feature type="compositionally biased region" description="Basic and acidic residues" evidence="1">
    <location>
        <begin position="808"/>
        <end position="825"/>
    </location>
</feature>
<feature type="compositionally biased region" description="Low complexity" evidence="1">
    <location>
        <begin position="82"/>
        <end position="91"/>
    </location>
</feature>
<feature type="compositionally biased region" description="Low complexity" evidence="1">
    <location>
        <begin position="566"/>
        <end position="581"/>
    </location>
</feature>
<feature type="compositionally biased region" description="Low complexity" evidence="1">
    <location>
        <begin position="111"/>
        <end position="125"/>
    </location>
</feature>
<feature type="compositionally biased region" description="Polar residues" evidence="1">
    <location>
        <begin position="126"/>
        <end position="136"/>
    </location>
</feature>
<feature type="compositionally biased region" description="Low complexity" evidence="1">
    <location>
        <begin position="434"/>
        <end position="452"/>
    </location>
</feature>
<name>A0A9P6W6U8_RHOMI</name>
<comment type="caution">
    <text evidence="2">The sequence shown here is derived from an EMBL/GenBank/DDBJ whole genome shotgun (WGS) entry which is preliminary data.</text>
</comment>
<feature type="compositionally biased region" description="Polar residues" evidence="1">
    <location>
        <begin position="49"/>
        <end position="69"/>
    </location>
</feature>
<feature type="compositionally biased region" description="Low complexity" evidence="1">
    <location>
        <begin position="535"/>
        <end position="552"/>
    </location>
</feature>
<feature type="compositionally biased region" description="Low complexity" evidence="1">
    <location>
        <begin position="324"/>
        <end position="343"/>
    </location>
</feature>
<evidence type="ECO:0000313" key="3">
    <source>
        <dbReference type="Proteomes" id="UP000777482"/>
    </source>
</evidence>
<feature type="region of interest" description="Disordered" evidence="1">
    <location>
        <begin position="1"/>
        <end position="98"/>
    </location>
</feature>
<feature type="region of interest" description="Disordered" evidence="1">
    <location>
        <begin position="111"/>
        <end position="825"/>
    </location>
</feature>
<feature type="region of interest" description="Disordered" evidence="1">
    <location>
        <begin position="869"/>
        <end position="910"/>
    </location>
</feature>
<feature type="compositionally biased region" description="Low complexity" evidence="1">
    <location>
        <begin position="497"/>
        <end position="516"/>
    </location>
</feature>
<feature type="compositionally biased region" description="Basic and acidic residues" evidence="1">
    <location>
        <begin position="652"/>
        <end position="665"/>
    </location>
</feature>
<organism evidence="2 3">
    <name type="scientific">Rhodotorula mucilaginosa</name>
    <name type="common">Yeast</name>
    <name type="synonym">Rhodotorula rubra</name>
    <dbReference type="NCBI Taxonomy" id="5537"/>
    <lineage>
        <taxon>Eukaryota</taxon>
        <taxon>Fungi</taxon>
        <taxon>Dikarya</taxon>
        <taxon>Basidiomycota</taxon>
        <taxon>Pucciniomycotina</taxon>
        <taxon>Microbotryomycetes</taxon>
        <taxon>Sporidiobolales</taxon>
        <taxon>Sporidiobolaceae</taxon>
        <taxon>Rhodotorula</taxon>
    </lineage>
</organism>
<dbReference type="EMBL" id="PUHQ01000008">
    <property type="protein sequence ID" value="KAG0665614.1"/>
    <property type="molecule type" value="Genomic_DNA"/>
</dbReference>
<feature type="compositionally biased region" description="Pro residues" evidence="1">
    <location>
        <begin position="344"/>
        <end position="356"/>
    </location>
</feature>
<evidence type="ECO:0000313" key="2">
    <source>
        <dbReference type="EMBL" id="KAG0665614.1"/>
    </source>
</evidence>
<feature type="compositionally biased region" description="Low complexity" evidence="1">
    <location>
        <begin position="401"/>
        <end position="414"/>
    </location>
</feature>
<dbReference type="PRINTS" id="PR01217">
    <property type="entry name" value="PRICHEXTENSN"/>
</dbReference>
<proteinExistence type="predicted"/>
<gene>
    <name evidence="2" type="ORF">C6P46_006397</name>
</gene>
<feature type="compositionally biased region" description="Low complexity" evidence="1">
    <location>
        <begin position="780"/>
        <end position="807"/>
    </location>
</feature>
<feature type="compositionally biased region" description="Low complexity" evidence="1">
    <location>
        <begin position="723"/>
        <end position="737"/>
    </location>
</feature>
<feature type="compositionally biased region" description="Pro residues" evidence="1">
    <location>
        <begin position="386"/>
        <end position="400"/>
    </location>
</feature>
<feature type="compositionally biased region" description="Acidic residues" evidence="1">
    <location>
        <begin position="679"/>
        <end position="693"/>
    </location>
</feature>
<reference evidence="2 3" key="1">
    <citation type="submission" date="2020-11" db="EMBL/GenBank/DDBJ databases">
        <title>Kefir isolates.</title>
        <authorList>
            <person name="Marcisauskas S."/>
            <person name="Kim Y."/>
            <person name="Blasche S."/>
        </authorList>
    </citation>
    <scope>NUCLEOTIDE SEQUENCE [LARGE SCALE GENOMIC DNA]</scope>
    <source>
        <strain evidence="2 3">KR</strain>
    </source>
</reference>
<feature type="compositionally biased region" description="Pro residues" evidence="1">
    <location>
        <begin position="369"/>
        <end position="378"/>
    </location>
</feature>
<dbReference type="AlphaFoldDB" id="A0A9P6W6U8"/>